<evidence type="ECO:0000256" key="2">
    <source>
        <dbReference type="ARBA" id="ARBA00004167"/>
    </source>
</evidence>
<evidence type="ECO:0000256" key="8">
    <source>
        <dbReference type="ARBA" id="ARBA00023004"/>
    </source>
</evidence>
<evidence type="ECO:0000256" key="11">
    <source>
        <dbReference type="SAM" id="Phobius"/>
    </source>
</evidence>
<comment type="cofactor">
    <cofactor evidence="1 9">
        <name>heme</name>
        <dbReference type="ChEBI" id="CHEBI:30413"/>
    </cofactor>
</comment>
<dbReference type="Pfam" id="PF00067">
    <property type="entry name" value="p450"/>
    <property type="match status" value="1"/>
</dbReference>
<dbReference type="InterPro" id="IPR002401">
    <property type="entry name" value="Cyt_P450_E_grp-I"/>
</dbReference>
<keyword evidence="5 9" id="KW-0479">Metal-binding</keyword>
<dbReference type="PANTHER" id="PTHR24286">
    <property type="entry name" value="CYTOCHROME P450 26"/>
    <property type="match status" value="1"/>
</dbReference>
<dbReference type="GO" id="GO:0020037">
    <property type="term" value="F:heme binding"/>
    <property type="evidence" value="ECO:0007669"/>
    <property type="project" value="InterPro"/>
</dbReference>
<keyword evidence="4 11" id="KW-0812">Transmembrane</keyword>
<dbReference type="GO" id="GO:0016705">
    <property type="term" value="F:oxidoreductase activity, acting on paired donors, with incorporation or reduction of molecular oxygen"/>
    <property type="evidence" value="ECO:0007669"/>
    <property type="project" value="InterPro"/>
</dbReference>
<dbReference type="AlphaFoldDB" id="A0AAP0N897"/>
<comment type="subcellular location">
    <subcellularLocation>
        <location evidence="2">Membrane</location>
        <topology evidence="2">Single-pass membrane protein</topology>
    </subcellularLocation>
</comment>
<comment type="caution">
    <text evidence="12">The sequence shown here is derived from an EMBL/GenBank/DDBJ whole genome shotgun (WGS) entry which is preliminary data.</text>
</comment>
<dbReference type="SUPFAM" id="SSF48264">
    <property type="entry name" value="Cytochrome P450"/>
    <property type="match status" value="1"/>
</dbReference>
<keyword evidence="9 10" id="KW-0349">Heme</keyword>
<dbReference type="PROSITE" id="PS00086">
    <property type="entry name" value="CYTOCHROME_P450"/>
    <property type="match status" value="1"/>
</dbReference>
<feature type="transmembrane region" description="Helical" evidence="11">
    <location>
        <begin position="12"/>
        <end position="30"/>
    </location>
</feature>
<protein>
    <recommendedName>
        <fullName evidence="14">Cytochrome P450</fullName>
    </recommendedName>
</protein>
<keyword evidence="8 9" id="KW-0408">Iron</keyword>
<dbReference type="InterPro" id="IPR017972">
    <property type="entry name" value="Cyt_P450_CS"/>
</dbReference>
<dbReference type="FunFam" id="1.10.630.10:FF:000022">
    <property type="entry name" value="Taxadiene 5-alpha hydroxylase"/>
    <property type="match status" value="1"/>
</dbReference>
<evidence type="ECO:0000256" key="10">
    <source>
        <dbReference type="RuleBase" id="RU000461"/>
    </source>
</evidence>
<accession>A0AAP0N897</accession>
<dbReference type="Proteomes" id="UP001415857">
    <property type="component" value="Unassembled WGS sequence"/>
</dbReference>
<dbReference type="GO" id="GO:0016125">
    <property type="term" value="P:sterol metabolic process"/>
    <property type="evidence" value="ECO:0007669"/>
    <property type="project" value="TreeGrafter"/>
</dbReference>
<evidence type="ECO:0000313" key="13">
    <source>
        <dbReference type="Proteomes" id="UP001415857"/>
    </source>
</evidence>
<dbReference type="PRINTS" id="PR00463">
    <property type="entry name" value="EP450I"/>
</dbReference>
<dbReference type="Gene3D" id="1.10.630.10">
    <property type="entry name" value="Cytochrome P450"/>
    <property type="match status" value="1"/>
</dbReference>
<evidence type="ECO:0000256" key="7">
    <source>
        <dbReference type="ARBA" id="ARBA00023002"/>
    </source>
</evidence>
<name>A0AAP0N897_LIQFO</name>
<keyword evidence="11" id="KW-0472">Membrane</keyword>
<proteinExistence type="inferred from homology"/>
<evidence type="ECO:0000313" key="12">
    <source>
        <dbReference type="EMBL" id="KAK9266514.1"/>
    </source>
</evidence>
<dbReference type="InterPro" id="IPR001128">
    <property type="entry name" value="Cyt_P450"/>
</dbReference>
<dbReference type="CDD" id="cd11043">
    <property type="entry name" value="CYP90-like"/>
    <property type="match status" value="1"/>
</dbReference>
<reference evidence="12 13" key="1">
    <citation type="journal article" date="2024" name="Plant J.">
        <title>Genome sequences and population genomics reveal climatic adaptation and genomic divergence between two closely related sweetgum species.</title>
        <authorList>
            <person name="Xu W.Q."/>
            <person name="Ren C.Q."/>
            <person name="Zhang X.Y."/>
            <person name="Comes H.P."/>
            <person name="Liu X.H."/>
            <person name="Li Y.G."/>
            <person name="Kettle C.J."/>
            <person name="Jalonen R."/>
            <person name="Gaisberger H."/>
            <person name="Ma Y.Z."/>
            <person name="Qiu Y.X."/>
        </authorList>
    </citation>
    <scope>NUCLEOTIDE SEQUENCE [LARGE SCALE GENOMIC DNA]</scope>
    <source>
        <strain evidence="12">Hangzhou</strain>
    </source>
</reference>
<keyword evidence="6 11" id="KW-1133">Transmembrane helix</keyword>
<dbReference type="GO" id="GO:0004497">
    <property type="term" value="F:monooxygenase activity"/>
    <property type="evidence" value="ECO:0007669"/>
    <property type="project" value="UniProtKB-KW"/>
</dbReference>
<dbReference type="GO" id="GO:0016020">
    <property type="term" value="C:membrane"/>
    <property type="evidence" value="ECO:0007669"/>
    <property type="project" value="UniProtKB-SubCell"/>
</dbReference>
<keyword evidence="7 10" id="KW-0560">Oxidoreductase</keyword>
<evidence type="ECO:0000256" key="3">
    <source>
        <dbReference type="ARBA" id="ARBA00010617"/>
    </source>
</evidence>
<organism evidence="12 13">
    <name type="scientific">Liquidambar formosana</name>
    <name type="common">Formosan gum</name>
    <dbReference type="NCBI Taxonomy" id="63359"/>
    <lineage>
        <taxon>Eukaryota</taxon>
        <taxon>Viridiplantae</taxon>
        <taxon>Streptophyta</taxon>
        <taxon>Embryophyta</taxon>
        <taxon>Tracheophyta</taxon>
        <taxon>Spermatophyta</taxon>
        <taxon>Magnoliopsida</taxon>
        <taxon>eudicotyledons</taxon>
        <taxon>Gunneridae</taxon>
        <taxon>Pentapetalae</taxon>
        <taxon>Saxifragales</taxon>
        <taxon>Altingiaceae</taxon>
        <taxon>Liquidambar</taxon>
    </lineage>
</organism>
<gene>
    <name evidence="12" type="ORF">L1049_028610</name>
</gene>
<feature type="binding site" description="axial binding residue" evidence="9">
    <location>
        <position position="437"/>
    </location>
    <ligand>
        <name>heme</name>
        <dbReference type="ChEBI" id="CHEBI:30413"/>
    </ligand>
    <ligandPart>
        <name>Fe</name>
        <dbReference type="ChEBI" id="CHEBI:18248"/>
    </ligandPart>
</feature>
<dbReference type="InterPro" id="IPR036396">
    <property type="entry name" value="Cyt_P450_sf"/>
</dbReference>
<evidence type="ECO:0000256" key="9">
    <source>
        <dbReference type="PIRSR" id="PIRSR602401-1"/>
    </source>
</evidence>
<evidence type="ECO:0008006" key="14">
    <source>
        <dbReference type="Google" id="ProtNLM"/>
    </source>
</evidence>
<comment type="similarity">
    <text evidence="3 10">Belongs to the cytochrome P450 family.</text>
</comment>
<sequence length="489" mass="54877">MDLSLSYPLLDHHVVLFASLSIILLIFYNLKKSSPANLKLPPGKTGWPIIGESLEYALAGQSGNPEKFINDRMQKHSPYVFQTSLFGQKMAVFCGPAGNKFLFANDNKLVTNWYAHSIEKLLLPSCLCDSSLKLLSPIMHKTLSEFLKPKSMQSYVAIMDSMARQHVHEEWEPNNEVKVASLSKDYSFAVACQLFMSIDPKLVAKVAHLFGFVSDGLISVPINFPGTAFNRAIKASKIIFEELAAIIKQRKLELSEKNEESACKDVLTSLLLYTDENGKFMNDMQIATAILGLLVASHDTTSALMTLVVNHLAESPDIYNKVLKEQMEIMKSKRPNELLNREDIQKMKYSLCVANETMRLTPPSPGFFKEAITDFTYAGFNIPKGWKVLIYAHWTTYSTHKNPIYFPSPEKFDPSRFEGNGPAPNTFVPFGGGIRMCPGREYARVETLVYMHNLVTKFKWEKGVVSSGDALEFFSRSSLGVAFAIGFWV</sequence>
<keyword evidence="10" id="KW-0503">Monooxygenase</keyword>
<dbReference type="EMBL" id="JBBPBK010000114">
    <property type="protein sequence ID" value="KAK9266514.1"/>
    <property type="molecule type" value="Genomic_DNA"/>
</dbReference>
<evidence type="ECO:0000256" key="4">
    <source>
        <dbReference type="ARBA" id="ARBA00022692"/>
    </source>
</evidence>
<evidence type="ECO:0000256" key="6">
    <source>
        <dbReference type="ARBA" id="ARBA00022989"/>
    </source>
</evidence>
<dbReference type="PANTHER" id="PTHR24286:SF53">
    <property type="entry name" value="BETA-AMYRIN 28-OXIDASE-LIKE"/>
    <property type="match status" value="1"/>
</dbReference>
<evidence type="ECO:0000256" key="5">
    <source>
        <dbReference type="ARBA" id="ARBA00022723"/>
    </source>
</evidence>
<dbReference type="PRINTS" id="PR00385">
    <property type="entry name" value="P450"/>
</dbReference>
<keyword evidence="13" id="KW-1185">Reference proteome</keyword>
<dbReference type="GO" id="GO:0005506">
    <property type="term" value="F:iron ion binding"/>
    <property type="evidence" value="ECO:0007669"/>
    <property type="project" value="InterPro"/>
</dbReference>
<evidence type="ECO:0000256" key="1">
    <source>
        <dbReference type="ARBA" id="ARBA00001971"/>
    </source>
</evidence>